<feature type="domain" description="DUF8094" evidence="1">
    <location>
        <begin position="55"/>
        <end position="340"/>
    </location>
</feature>
<sequence length="341" mass="36605">MARHLMTHLTTRDRGPRRLRRLRRRDRNALIAVSLTAMSLTASGCVVVHGEREVLPATTRAEAAKALRQFTDAYNKADKAYDSSLDADYTTGALADIDSARLKAGHINSPGGNSGHSPLEFDDVTYTIPKKAGWPRWFVANAHGNKGGDERWLLVFTRNSLSEPFQVAYLTLVAPDAVPKFTTDKDGWAEAVPANSAQLAASPGDLSQDYATYLKSGGTVFADGAHTSGWRTDRKKSTKPGLATQYIDEPLTNGDYAPLALRTADGGAMVFFTTRYYAKQTAAAGASVPTPNQDVKALTKGEIKQSLTMQFVSNQVALDPAGTGKVSVLGRIQGLTSAQGS</sequence>
<name>A0ABV1X3P3_9ACTN</name>
<keyword evidence="3" id="KW-1185">Reference proteome</keyword>
<gene>
    <name evidence="2" type="ORF">ABT404_29850</name>
</gene>
<evidence type="ECO:0000259" key="1">
    <source>
        <dbReference type="Pfam" id="PF26366"/>
    </source>
</evidence>
<accession>A0ABV1X3P3</accession>
<evidence type="ECO:0000313" key="2">
    <source>
        <dbReference type="EMBL" id="MER7183626.1"/>
    </source>
</evidence>
<comment type="caution">
    <text evidence="2">The sequence shown here is derived from an EMBL/GenBank/DDBJ whole genome shotgun (WGS) entry which is preliminary data.</text>
</comment>
<dbReference type="Proteomes" id="UP001474181">
    <property type="component" value="Unassembled WGS sequence"/>
</dbReference>
<evidence type="ECO:0000313" key="3">
    <source>
        <dbReference type="Proteomes" id="UP001474181"/>
    </source>
</evidence>
<organism evidence="2 3">
    <name type="scientific">Streptomyces hyaluromycini</name>
    <dbReference type="NCBI Taxonomy" id="1377993"/>
    <lineage>
        <taxon>Bacteria</taxon>
        <taxon>Bacillati</taxon>
        <taxon>Actinomycetota</taxon>
        <taxon>Actinomycetes</taxon>
        <taxon>Kitasatosporales</taxon>
        <taxon>Streptomycetaceae</taxon>
        <taxon>Streptomyces</taxon>
    </lineage>
</organism>
<reference evidence="2 3" key="1">
    <citation type="submission" date="2024-06" db="EMBL/GenBank/DDBJ databases">
        <title>The Natural Products Discovery Center: Release of the First 8490 Sequenced Strains for Exploring Actinobacteria Biosynthetic Diversity.</title>
        <authorList>
            <person name="Kalkreuter E."/>
            <person name="Kautsar S.A."/>
            <person name="Yang D."/>
            <person name="Bader C.D."/>
            <person name="Teijaro C.N."/>
            <person name="Fluegel L."/>
            <person name="Davis C.M."/>
            <person name="Simpson J.R."/>
            <person name="Lauterbach L."/>
            <person name="Steele A.D."/>
            <person name="Gui C."/>
            <person name="Meng S."/>
            <person name="Li G."/>
            <person name="Viehrig K."/>
            <person name="Ye F."/>
            <person name="Su P."/>
            <person name="Kiefer A.F."/>
            <person name="Nichols A."/>
            <person name="Cepeda A.J."/>
            <person name="Yan W."/>
            <person name="Fan B."/>
            <person name="Jiang Y."/>
            <person name="Adhikari A."/>
            <person name="Zheng C.-J."/>
            <person name="Schuster L."/>
            <person name="Cowan T.M."/>
            <person name="Smanski M.J."/>
            <person name="Chevrette M.G."/>
            <person name="De Carvalho L.P.S."/>
            <person name="Shen B."/>
        </authorList>
    </citation>
    <scope>NUCLEOTIDE SEQUENCE [LARGE SCALE GENOMIC DNA]</scope>
    <source>
        <strain evidence="2 3">NPDC000234</strain>
    </source>
</reference>
<dbReference type="EMBL" id="JBEPEK010000261">
    <property type="protein sequence ID" value="MER7183626.1"/>
    <property type="molecule type" value="Genomic_DNA"/>
</dbReference>
<proteinExistence type="predicted"/>
<dbReference type="RefSeq" id="WP_350785102.1">
    <property type="nucleotide sequence ID" value="NZ_JBEPEK010000261.1"/>
</dbReference>
<protein>
    <recommendedName>
        <fullName evidence="1">DUF8094 domain-containing protein</fullName>
    </recommendedName>
</protein>
<dbReference type="InterPro" id="IPR058407">
    <property type="entry name" value="DUF8094"/>
</dbReference>
<dbReference type="Pfam" id="PF26366">
    <property type="entry name" value="DUF8094"/>
    <property type="match status" value="1"/>
</dbReference>